<dbReference type="InterPro" id="IPR041117">
    <property type="entry name" value="SoxA_A3"/>
</dbReference>
<dbReference type="EMBL" id="LRPN01000080">
    <property type="protein sequence ID" value="KWZ81094.1"/>
    <property type="molecule type" value="Genomic_DNA"/>
</dbReference>
<sequence length="118" mass="13190">MEKSNKCLEKEAGILNKETIICPCEDVTLSDLESVLSLGAETFDDVKRFTRCGMGPCQAKACFYQVSKMISEQKQIPLSKIPYTHMRLPLRMVPLESLLGEEKEKSGKIPISEGHANE</sequence>
<dbReference type="InterPro" id="IPR051691">
    <property type="entry name" value="Metab_Enz_Cyan_OpOx_G3PDH"/>
</dbReference>
<dbReference type="Pfam" id="PF17806">
    <property type="entry name" value="SO_alpha_A3"/>
    <property type="match status" value="1"/>
</dbReference>
<evidence type="ECO:0000256" key="1">
    <source>
        <dbReference type="ARBA" id="ARBA00023002"/>
    </source>
</evidence>
<evidence type="ECO:0000313" key="4">
    <source>
        <dbReference type="Proteomes" id="UP000070376"/>
    </source>
</evidence>
<evidence type="ECO:0000259" key="2">
    <source>
        <dbReference type="Pfam" id="PF17806"/>
    </source>
</evidence>
<dbReference type="Gene3D" id="1.10.10.1100">
    <property type="entry name" value="BFD-like [2Fe-2S]-binding domain"/>
    <property type="match status" value="1"/>
</dbReference>
<dbReference type="PATRIC" id="fig|1398.22.peg.2130"/>
<reference evidence="4" key="1">
    <citation type="submission" date="2016-01" db="EMBL/GenBank/DDBJ databases">
        <authorList>
            <person name="Mitreva M."/>
            <person name="Pepin K.H."/>
            <person name="Mihindukulasuriya K.A."/>
            <person name="Fulton R."/>
            <person name="Fronick C."/>
            <person name="O'Laughlin M."/>
            <person name="Miner T."/>
            <person name="Herter B."/>
            <person name="Rosa B.A."/>
            <person name="Cordes M."/>
            <person name="Tomlinson C."/>
            <person name="Wollam A."/>
            <person name="Palsikar V.B."/>
            <person name="Mardis E.R."/>
            <person name="Wilson R.K."/>
        </authorList>
    </citation>
    <scope>NUCLEOTIDE SEQUENCE [LARGE SCALE GENOMIC DNA]</scope>
    <source>
        <strain evidence="4">GED7749B</strain>
    </source>
</reference>
<gene>
    <name evidence="3" type="ORF">HMPREF3213_02124</name>
</gene>
<dbReference type="PANTHER" id="PTHR42949">
    <property type="entry name" value="ANAEROBIC GLYCEROL-3-PHOSPHATE DEHYDROGENASE SUBUNIT B"/>
    <property type="match status" value="1"/>
</dbReference>
<dbReference type="AlphaFoldDB" id="A0A133KNE5"/>
<evidence type="ECO:0000313" key="3">
    <source>
        <dbReference type="EMBL" id="KWZ81094.1"/>
    </source>
</evidence>
<dbReference type="InterPro" id="IPR041854">
    <property type="entry name" value="BFD-like_2Fe2S-bd_dom_sf"/>
</dbReference>
<name>A0A133KNE5_HEYCO</name>
<dbReference type="PANTHER" id="PTHR42949:SF3">
    <property type="entry name" value="ANAEROBIC GLYCEROL-3-PHOSPHATE DEHYDROGENASE SUBUNIT B"/>
    <property type="match status" value="1"/>
</dbReference>
<dbReference type="Proteomes" id="UP000070376">
    <property type="component" value="Unassembled WGS sequence"/>
</dbReference>
<proteinExistence type="predicted"/>
<organism evidence="3 4">
    <name type="scientific">Heyndrickxia coagulans</name>
    <name type="common">Weizmannia coagulans</name>
    <dbReference type="NCBI Taxonomy" id="1398"/>
    <lineage>
        <taxon>Bacteria</taxon>
        <taxon>Bacillati</taxon>
        <taxon>Bacillota</taxon>
        <taxon>Bacilli</taxon>
        <taxon>Bacillales</taxon>
        <taxon>Bacillaceae</taxon>
        <taxon>Heyndrickxia</taxon>
    </lineage>
</organism>
<dbReference type="CDD" id="cd19946">
    <property type="entry name" value="GlpA-like_Fer2_BFD-like"/>
    <property type="match status" value="1"/>
</dbReference>
<dbReference type="GO" id="GO:0016491">
    <property type="term" value="F:oxidoreductase activity"/>
    <property type="evidence" value="ECO:0007669"/>
    <property type="project" value="UniProtKB-KW"/>
</dbReference>
<feature type="domain" description="SoxA A3" evidence="2">
    <location>
        <begin position="20"/>
        <end position="98"/>
    </location>
</feature>
<protein>
    <submittedName>
        <fullName evidence="3">[2Fe-2S]-binding domain protein</fullName>
    </submittedName>
</protein>
<keyword evidence="1" id="KW-0560">Oxidoreductase</keyword>
<comment type="caution">
    <text evidence="3">The sequence shown here is derived from an EMBL/GenBank/DDBJ whole genome shotgun (WGS) entry which is preliminary data.</text>
</comment>
<accession>A0A133KNE5</accession>